<organism evidence="2 3">
    <name type="scientific">Peptoniphilus stercorisuis</name>
    <dbReference type="NCBI Taxonomy" id="1436965"/>
    <lineage>
        <taxon>Bacteria</taxon>
        <taxon>Bacillati</taxon>
        <taxon>Bacillota</taxon>
        <taxon>Tissierellia</taxon>
        <taxon>Tissierellales</taxon>
        <taxon>Peptoniphilaceae</taxon>
        <taxon>Peptoniphilus</taxon>
    </lineage>
</organism>
<evidence type="ECO:0000313" key="2">
    <source>
        <dbReference type="EMBL" id="MBP2024586.1"/>
    </source>
</evidence>
<keyword evidence="1" id="KW-1133">Transmembrane helix</keyword>
<feature type="transmembrane region" description="Helical" evidence="1">
    <location>
        <begin position="157"/>
        <end position="176"/>
    </location>
</feature>
<accession>A0ABS4KBN5</accession>
<protein>
    <submittedName>
        <fullName evidence="2">Uncharacterized protein</fullName>
    </submittedName>
</protein>
<gene>
    <name evidence="2" type="ORF">J2Z71_000101</name>
</gene>
<evidence type="ECO:0000256" key="1">
    <source>
        <dbReference type="SAM" id="Phobius"/>
    </source>
</evidence>
<comment type="caution">
    <text evidence="2">The sequence shown here is derived from an EMBL/GenBank/DDBJ whole genome shotgun (WGS) entry which is preliminary data.</text>
</comment>
<keyword evidence="1" id="KW-0472">Membrane</keyword>
<dbReference type="RefSeq" id="WP_210059890.1">
    <property type="nucleotide sequence ID" value="NZ_JAGGLJ010000001.1"/>
</dbReference>
<keyword evidence="1" id="KW-0812">Transmembrane</keyword>
<keyword evidence="3" id="KW-1185">Reference proteome</keyword>
<name>A0ABS4KBN5_9FIRM</name>
<dbReference type="Proteomes" id="UP001519306">
    <property type="component" value="Unassembled WGS sequence"/>
</dbReference>
<reference evidence="2 3" key="1">
    <citation type="submission" date="2021-03" db="EMBL/GenBank/DDBJ databases">
        <title>Genomic Encyclopedia of Type Strains, Phase IV (KMG-IV): sequencing the most valuable type-strain genomes for metagenomic binning, comparative biology and taxonomic classification.</title>
        <authorList>
            <person name="Goeker M."/>
        </authorList>
    </citation>
    <scope>NUCLEOTIDE SEQUENCE [LARGE SCALE GENOMIC DNA]</scope>
    <source>
        <strain evidence="2 3">DSM 27563</strain>
    </source>
</reference>
<evidence type="ECO:0000313" key="3">
    <source>
        <dbReference type="Proteomes" id="UP001519306"/>
    </source>
</evidence>
<sequence>MINKDFNKSLENYYDFMIEDYVKLFKQVILFSDGSYLEDFRSDLNKYAKKLFVSTDFKREYYNFINLNIESEIELEQLALKTIGRIDPLERERFVIFVNKLYFSIAEEAFKNNNFNKDLLISLEKRNLLNNNNMNLVVKDFFGNMPILGQMSSIFKILYSNLIILMGVYILSFGNIKYAHSKNSNKCHSLDCRFIKNVKYVNLRIVLEENLKDFDNCKTCLGK</sequence>
<proteinExistence type="predicted"/>
<dbReference type="EMBL" id="JAGGLJ010000001">
    <property type="protein sequence ID" value="MBP2024586.1"/>
    <property type="molecule type" value="Genomic_DNA"/>
</dbReference>